<sequence length="303" mass="32071">MYHACVASGGVDHSHPRMILVRIRAALPSLPPAERRIAEAILADPVTVAEWPVTKLAAHCATSTTSVVRFCRRLGYSRHQDLRLDLTRESARETFQQRGLPSVTGDISQEDSLADVVAKIARNEALAIADTAEVLDTTALAAAVSAVAAARRVDIFGVGAGAVVGLDLQQKLSRIRRTALVWPDSHSAWTSAAVLDRECVAVGISHTGTTADTIRFLRLAAAAGATTVAISNHADSEIAAVADIVLTTAARETRLRPGALGSRIAQLMVVDCLFTGVAQASYGQSIEALRQTYAAVRGNPLHD</sequence>
<dbReference type="GO" id="GO:1901135">
    <property type="term" value="P:carbohydrate derivative metabolic process"/>
    <property type="evidence" value="ECO:0007669"/>
    <property type="project" value="InterPro"/>
</dbReference>
<dbReference type="InterPro" id="IPR000281">
    <property type="entry name" value="HTH_RpiR"/>
</dbReference>
<dbReference type="InterPro" id="IPR009057">
    <property type="entry name" value="Homeodomain-like_sf"/>
</dbReference>
<dbReference type="SUPFAM" id="SSF46689">
    <property type="entry name" value="Homeodomain-like"/>
    <property type="match status" value="1"/>
</dbReference>
<dbReference type="GO" id="GO:0003677">
    <property type="term" value="F:DNA binding"/>
    <property type="evidence" value="ECO:0007669"/>
    <property type="project" value="UniProtKB-KW"/>
</dbReference>
<dbReference type="InterPro" id="IPR047640">
    <property type="entry name" value="RpiR-like"/>
</dbReference>
<evidence type="ECO:0000256" key="1">
    <source>
        <dbReference type="ARBA" id="ARBA00023015"/>
    </source>
</evidence>
<dbReference type="GO" id="GO:0097367">
    <property type="term" value="F:carbohydrate derivative binding"/>
    <property type="evidence" value="ECO:0007669"/>
    <property type="project" value="InterPro"/>
</dbReference>
<dbReference type="PROSITE" id="PS51071">
    <property type="entry name" value="HTH_RPIR"/>
    <property type="match status" value="1"/>
</dbReference>
<dbReference type="PROSITE" id="PS51464">
    <property type="entry name" value="SIS"/>
    <property type="match status" value="1"/>
</dbReference>
<reference evidence="6 7" key="1">
    <citation type="submission" date="2020-02" db="EMBL/GenBank/DDBJ databases">
        <authorList>
            <person name="Li X.-J."/>
            <person name="Han X.-M."/>
        </authorList>
    </citation>
    <scope>NUCLEOTIDE SEQUENCE [LARGE SCALE GENOMIC DNA]</scope>
    <source>
        <strain evidence="6 7">CCTCC AB 2017055</strain>
    </source>
</reference>
<dbReference type="EMBL" id="JAAGOA010000042">
    <property type="protein sequence ID" value="NEE04731.1"/>
    <property type="molecule type" value="Genomic_DNA"/>
</dbReference>
<dbReference type="PANTHER" id="PTHR30514">
    <property type="entry name" value="GLUCOKINASE"/>
    <property type="match status" value="1"/>
</dbReference>
<dbReference type="Gene3D" id="3.40.50.10490">
    <property type="entry name" value="Glucose-6-phosphate isomerase like protein, domain 1"/>
    <property type="match status" value="1"/>
</dbReference>
<dbReference type="PANTHER" id="PTHR30514:SF1">
    <property type="entry name" value="HTH-TYPE TRANSCRIPTIONAL REGULATOR HEXR-RELATED"/>
    <property type="match status" value="1"/>
</dbReference>
<accession>A0A6L9SK74</accession>
<dbReference type="Pfam" id="PF01380">
    <property type="entry name" value="SIS"/>
    <property type="match status" value="1"/>
</dbReference>
<dbReference type="SUPFAM" id="SSF53697">
    <property type="entry name" value="SIS domain"/>
    <property type="match status" value="1"/>
</dbReference>
<evidence type="ECO:0000256" key="2">
    <source>
        <dbReference type="ARBA" id="ARBA00023125"/>
    </source>
</evidence>
<dbReference type="InterPro" id="IPR035472">
    <property type="entry name" value="RpiR-like_SIS"/>
</dbReference>
<keyword evidence="7" id="KW-1185">Reference proteome</keyword>
<evidence type="ECO:0000259" key="5">
    <source>
        <dbReference type="PROSITE" id="PS51464"/>
    </source>
</evidence>
<evidence type="ECO:0000313" key="7">
    <source>
        <dbReference type="Proteomes" id="UP000475214"/>
    </source>
</evidence>
<protein>
    <submittedName>
        <fullName evidence="6">MurR/RpiR family transcriptional regulator</fullName>
    </submittedName>
</protein>
<dbReference type="GO" id="GO:0003700">
    <property type="term" value="F:DNA-binding transcription factor activity"/>
    <property type="evidence" value="ECO:0007669"/>
    <property type="project" value="InterPro"/>
</dbReference>
<keyword evidence="1" id="KW-0805">Transcription regulation</keyword>
<name>A0A6L9SK74_9ACTN</name>
<dbReference type="Pfam" id="PF01418">
    <property type="entry name" value="HTH_6"/>
    <property type="match status" value="1"/>
</dbReference>
<dbReference type="InterPro" id="IPR036388">
    <property type="entry name" value="WH-like_DNA-bd_sf"/>
</dbReference>
<proteinExistence type="predicted"/>
<evidence type="ECO:0000259" key="4">
    <source>
        <dbReference type="PROSITE" id="PS51071"/>
    </source>
</evidence>
<evidence type="ECO:0000313" key="6">
    <source>
        <dbReference type="EMBL" id="NEE04731.1"/>
    </source>
</evidence>
<organism evidence="6 7">
    <name type="scientific">Phytoactinopolyspora halotolerans</name>
    <dbReference type="NCBI Taxonomy" id="1981512"/>
    <lineage>
        <taxon>Bacteria</taxon>
        <taxon>Bacillati</taxon>
        <taxon>Actinomycetota</taxon>
        <taxon>Actinomycetes</taxon>
        <taxon>Jiangellales</taxon>
        <taxon>Jiangellaceae</taxon>
        <taxon>Phytoactinopolyspora</taxon>
    </lineage>
</organism>
<dbReference type="InterPro" id="IPR001347">
    <property type="entry name" value="SIS_dom"/>
</dbReference>
<dbReference type="Proteomes" id="UP000475214">
    <property type="component" value="Unassembled WGS sequence"/>
</dbReference>
<feature type="domain" description="HTH rpiR-type" evidence="4">
    <location>
        <begin position="17"/>
        <end position="93"/>
    </location>
</feature>
<evidence type="ECO:0000256" key="3">
    <source>
        <dbReference type="ARBA" id="ARBA00023163"/>
    </source>
</evidence>
<keyword evidence="3" id="KW-0804">Transcription</keyword>
<dbReference type="Gene3D" id="1.10.10.10">
    <property type="entry name" value="Winged helix-like DNA-binding domain superfamily/Winged helix DNA-binding domain"/>
    <property type="match status" value="1"/>
</dbReference>
<dbReference type="InterPro" id="IPR046348">
    <property type="entry name" value="SIS_dom_sf"/>
</dbReference>
<keyword evidence="2" id="KW-0238">DNA-binding</keyword>
<dbReference type="AlphaFoldDB" id="A0A6L9SK74"/>
<dbReference type="CDD" id="cd05013">
    <property type="entry name" value="SIS_RpiR"/>
    <property type="match status" value="1"/>
</dbReference>
<feature type="domain" description="SIS" evidence="5">
    <location>
        <begin position="143"/>
        <end position="283"/>
    </location>
</feature>
<comment type="caution">
    <text evidence="6">The sequence shown here is derived from an EMBL/GenBank/DDBJ whole genome shotgun (WGS) entry which is preliminary data.</text>
</comment>
<gene>
    <name evidence="6" type="ORF">G1H10_31675</name>
</gene>